<comment type="caution">
    <text evidence="3">The sequence shown here is derived from an EMBL/GenBank/DDBJ whole genome shotgun (WGS) entry which is preliminary data.</text>
</comment>
<protein>
    <submittedName>
        <fullName evidence="3">Transcriptional regulator</fullName>
    </submittedName>
</protein>
<dbReference type="GO" id="GO:0043565">
    <property type="term" value="F:sequence-specific DNA binding"/>
    <property type="evidence" value="ECO:0007669"/>
    <property type="project" value="TreeGrafter"/>
</dbReference>
<evidence type="ECO:0000313" key="3">
    <source>
        <dbReference type="EMBL" id="GFE66346.1"/>
    </source>
</evidence>
<keyword evidence="4" id="KW-1185">Reference proteome</keyword>
<dbReference type="PROSITE" id="PS50931">
    <property type="entry name" value="HTH_LYSR"/>
    <property type="match status" value="1"/>
</dbReference>
<dbReference type="InterPro" id="IPR000847">
    <property type="entry name" value="LysR_HTH_N"/>
</dbReference>
<dbReference type="Proteomes" id="UP000436822">
    <property type="component" value="Unassembled WGS sequence"/>
</dbReference>
<dbReference type="PANTHER" id="PTHR30537:SF3">
    <property type="entry name" value="TRANSCRIPTIONAL REGULATORY PROTEIN"/>
    <property type="match status" value="1"/>
</dbReference>
<reference evidence="3 4" key="1">
    <citation type="submission" date="2019-12" db="EMBL/GenBank/DDBJ databases">
        <title>Litoreibacter badius sp. nov., a novel bacteriochlorophyll a-containing bacterium in the genus Litoreibacter.</title>
        <authorList>
            <person name="Kanamuro M."/>
            <person name="Takabe Y."/>
            <person name="Mori K."/>
            <person name="Takaichi S."/>
            <person name="Hanada S."/>
        </authorList>
    </citation>
    <scope>NUCLEOTIDE SEQUENCE [LARGE SCALE GENOMIC DNA]</scope>
    <source>
        <strain evidence="3 4">K6</strain>
    </source>
</reference>
<dbReference type="GO" id="GO:0006351">
    <property type="term" value="P:DNA-templated transcription"/>
    <property type="evidence" value="ECO:0007669"/>
    <property type="project" value="TreeGrafter"/>
</dbReference>
<accession>A0A6N6JJ92</accession>
<comment type="similarity">
    <text evidence="1">Belongs to the LysR transcriptional regulatory family.</text>
</comment>
<evidence type="ECO:0000256" key="1">
    <source>
        <dbReference type="ARBA" id="ARBA00009437"/>
    </source>
</evidence>
<dbReference type="AlphaFoldDB" id="A0A6N6JJ92"/>
<dbReference type="EMBL" id="BLJE01000004">
    <property type="protein sequence ID" value="GFE66346.1"/>
    <property type="molecule type" value="Genomic_DNA"/>
</dbReference>
<organism evidence="3 4">
    <name type="scientific">Litoreibacter roseus</name>
    <dbReference type="NCBI Taxonomy" id="2601869"/>
    <lineage>
        <taxon>Bacteria</taxon>
        <taxon>Pseudomonadati</taxon>
        <taxon>Pseudomonadota</taxon>
        <taxon>Alphaproteobacteria</taxon>
        <taxon>Rhodobacterales</taxon>
        <taxon>Roseobacteraceae</taxon>
        <taxon>Litoreibacter</taxon>
    </lineage>
</organism>
<dbReference type="OrthoDB" id="9796526at2"/>
<dbReference type="RefSeq" id="WP_159809294.1">
    <property type="nucleotide sequence ID" value="NZ_BLJE01000004.1"/>
</dbReference>
<sequence length="277" mass="30817">MGETKENWDDLRLFVAVARGHGLAKASLATGKSPPTLSRRMLDLEKSIGHDLFRRLPKGYELTEDGQALFEKVTRLEADLLTIWKPPARGKRTLVKISAGTWMSKFLCENMTAIVGPEEAVLIRLISAEEVLDIGRREAVIGIRNQRPHQRGLAGRRVGRVRFAAYARNESVSAWARFTGSTPSADWLKGHVGDSDCIEVTSPRNALDLAVAGAARVVLPTFVGDAQAGLMRVSQTIDALEGEQWLVVHDDDRFSPEVRRTVDRLYKVLQSMHREHS</sequence>
<evidence type="ECO:0000313" key="4">
    <source>
        <dbReference type="Proteomes" id="UP000436822"/>
    </source>
</evidence>
<dbReference type="PANTHER" id="PTHR30537">
    <property type="entry name" value="HTH-TYPE TRANSCRIPTIONAL REGULATOR"/>
    <property type="match status" value="1"/>
</dbReference>
<proteinExistence type="inferred from homology"/>
<evidence type="ECO:0000259" key="2">
    <source>
        <dbReference type="PROSITE" id="PS50931"/>
    </source>
</evidence>
<gene>
    <name evidence="3" type="ORF">KIN_34200</name>
</gene>
<dbReference type="InterPro" id="IPR036390">
    <property type="entry name" value="WH_DNA-bd_sf"/>
</dbReference>
<dbReference type="InterPro" id="IPR036388">
    <property type="entry name" value="WH-like_DNA-bd_sf"/>
</dbReference>
<dbReference type="SUPFAM" id="SSF46785">
    <property type="entry name" value="Winged helix' DNA-binding domain"/>
    <property type="match status" value="1"/>
</dbReference>
<dbReference type="SUPFAM" id="SSF53850">
    <property type="entry name" value="Periplasmic binding protein-like II"/>
    <property type="match status" value="1"/>
</dbReference>
<dbReference type="GO" id="GO:0003700">
    <property type="term" value="F:DNA-binding transcription factor activity"/>
    <property type="evidence" value="ECO:0007669"/>
    <property type="project" value="InterPro"/>
</dbReference>
<dbReference type="Gene3D" id="1.10.10.10">
    <property type="entry name" value="Winged helix-like DNA-binding domain superfamily/Winged helix DNA-binding domain"/>
    <property type="match status" value="1"/>
</dbReference>
<name>A0A6N6JJ92_9RHOB</name>
<dbReference type="InterPro" id="IPR058163">
    <property type="entry name" value="LysR-type_TF_proteobact-type"/>
</dbReference>
<dbReference type="Pfam" id="PF00126">
    <property type="entry name" value="HTH_1"/>
    <property type="match status" value="1"/>
</dbReference>
<feature type="domain" description="HTH lysR-type" evidence="2">
    <location>
        <begin position="6"/>
        <end position="63"/>
    </location>
</feature>